<dbReference type="InterPro" id="IPR029044">
    <property type="entry name" value="Nucleotide-diphossugar_trans"/>
</dbReference>
<dbReference type="AlphaFoldDB" id="A0A1T0AY14"/>
<dbReference type="GO" id="GO:0016740">
    <property type="term" value="F:transferase activity"/>
    <property type="evidence" value="ECO:0007669"/>
    <property type="project" value="UniProtKB-KW"/>
</dbReference>
<name>A0A1T0AY14_9PAST</name>
<dbReference type="SMR" id="A0A1T0AY14"/>
<gene>
    <name evidence="2" type="ORF">B0188_07320</name>
</gene>
<comment type="caution">
    <text evidence="2">The sequence shown here is derived from an EMBL/GenBank/DDBJ whole genome shotgun (WGS) entry which is preliminary data.</text>
</comment>
<dbReference type="CDD" id="cd00761">
    <property type="entry name" value="Glyco_tranf_GTA_type"/>
    <property type="match status" value="1"/>
</dbReference>
<proteinExistence type="predicted"/>
<dbReference type="EMBL" id="MUYB01000029">
    <property type="protein sequence ID" value="OOS02843.1"/>
    <property type="molecule type" value="Genomic_DNA"/>
</dbReference>
<evidence type="ECO:0000313" key="2">
    <source>
        <dbReference type="EMBL" id="OOS02843.1"/>
    </source>
</evidence>
<reference evidence="2 3" key="1">
    <citation type="submission" date="2017-02" db="EMBL/GenBank/DDBJ databases">
        <title>Draft genome sequence of Haemophilus felis CCUG 31170 type strain.</title>
        <authorList>
            <person name="Engstrom-Jakobsson H."/>
            <person name="Salva-Serra F."/>
            <person name="Thorell K."/>
            <person name="Gonzales-Siles L."/>
            <person name="Karlsson R."/>
            <person name="Boulund F."/>
            <person name="Engstrand L."/>
            <person name="Kristiansson E."/>
            <person name="Moore E."/>
        </authorList>
    </citation>
    <scope>NUCLEOTIDE SEQUENCE [LARGE SCALE GENOMIC DNA]</scope>
    <source>
        <strain evidence="2 3">CCUG 31170</strain>
    </source>
</reference>
<dbReference type="PANTHER" id="PTHR43685">
    <property type="entry name" value="GLYCOSYLTRANSFERASE"/>
    <property type="match status" value="1"/>
</dbReference>
<dbReference type="InterPro" id="IPR001173">
    <property type="entry name" value="Glyco_trans_2-like"/>
</dbReference>
<dbReference type="Gene3D" id="3.90.550.10">
    <property type="entry name" value="Spore Coat Polysaccharide Biosynthesis Protein SpsA, Chain A"/>
    <property type="match status" value="1"/>
</dbReference>
<dbReference type="STRING" id="123822.B0188_07320"/>
<evidence type="ECO:0000259" key="1">
    <source>
        <dbReference type="Pfam" id="PF00535"/>
    </source>
</evidence>
<accession>A0A1T0AY14</accession>
<evidence type="ECO:0000313" key="3">
    <source>
        <dbReference type="Proteomes" id="UP000190023"/>
    </source>
</evidence>
<dbReference type="PANTHER" id="PTHR43685:SF10">
    <property type="entry name" value="LACTO-N-NEOTETRAOSE BIOSYNTHESIS GLYCOSYL TRANSFERASE LGTA"/>
    <property type="match status" value="1"/>
</dbReference>
<protein>
    <submittedName>
        <fullName evidence="2">Glycosyltransferase</fullName>
    </submittedName>
</protein>
<dbReference type="Proteomes" id="UP000190023">
    <property type="component" value="Unassembled WGS sequence"/>
</dbReference>
<feature type="domain" description="Glycosyltransferase 2-like" evidence="1">
    <location>
        <begin position="8"/>
        <end position="162"/>
    </location>
</feature>
<keyword evidence="3" id="KW-1185">Reference proteome</keyword>
<sequence>MKKNPLVSVLICAYNVEKYIDECLNAIVNQSYKNLEIIIVNDGSIDSTLSRIKYYANKDNRIKIIDNKTNFGFIDSLNLGIEHVKGDFLARTDADDVVKLDWIEKIITYLLSHSEVVAMGSYLTVLSEEGNGSKLVNYYENGQEWKNPLQHNEIVEAMLFRNPIHNNSMIMRTSVLKEFNLKFDRSYKYAEDYKFWLDVSRVGKMANYPETLVYYRFHSNQTSSRYNQEQNLAAQKIRKIAINYHFDDLGIKNRIGEEILFGDVVKIQEELVNLSLLNKAYIQTIIYELYLSLRVNKFCYIWYFLKNKNNNFLSKKQKLKVIKRMIRPWKYKEIL</sequence>
<keyword evidence="2" id="KW-0808">Transferase</keyword>
<dbReference type="Pfam" id="PF00535">
    <property type="entry name" value="Glycos_transf_2"/>
    <property type="match status" value="1"/>
</dbReference>
<dbReference type="SUPFAM" id="SSF53448">
    <property type="entry name" value="Nucleotide-diphospho-sugar transferases"/>
    <property type="match status" value="1"/>
</dbReference>
<dbReference type="InterPro" id="IPR050834">
    <property type="entry name" value="Glycosyltransf_2"/>
</dbReference>
<organism evidence="2 3">
    <name type="scientific">[Haemophilus] felis</name>
    <dbReference type="NCBI Taxonomy" id="123822"/>
    <lineage>
        <taxon>Bacteria</taxon>
        <taxon>Pseudomonadati</taxon>
        <taxon>Pseudomonadota</taxon>
        <taxon>Gammaproteobacteria</taxon>
        <taxon>Pasteurellales</taxon>
        <taxon>Pasteurellaceae</taxon>
    </lineage>
</organism>
<dbReference type="OrthoDB" id="9802649at2"/>